<gene>
    <name evidence="4" type="ORF">BC6307_09290</name>
</gene>
<proteinExistence type="predicted"/>
<dbReference type="PANTHER" id="PTHR12304:SF4">
    <property type="entry name" value="URIDINE NUCLEOSIDASE"/>
    <property type="match status" value="1"/>
</dbReference>
<dbReference type="AlphaFoldDB" id="A0A223KPN0"/>
<dbReference type="Proteomes" id="UP000215224">
    <property type="component" value="Chromosome"/>
</dbReference>
<dbReference type="GO" id="GO:0008477">
    <property type="term" value="F:purine nucleosidase activity"/>
    <property type="evidence" value="ECO:0007669"/>
    <property type="project" value="TreeGrafter"/>
</dbReference>
<dbReference type="InterPro" id="IPR001910">
    <property type="entry name" value="Inosine/uridine_hydrolase_dom"/>
</dbReference>
<dbReference type="Pfam" id="PF01156">
    <property type="entry name" value="IU_nuc_hydro"/>
    <property type="match status" value="1"/>
</dbReference>
<reference evidence="4 5" key="1">
    <citation type="submission" date="2016-12" db="EMBL/GenBank/DDBJ databases">
        <title>The whole genome sequencing and assembly of Bacillus cohnii DSM 6307T strain.</title>
        <authorList>
            <person name="Lee Y.-J."/>
            <person name="Yi H."/>
            <person name="Bahn Y.-S."/>
            <person name="Kim J.F."/>
            <person name="Lee D.-W."/>
        </authorList>
    </citation>
    <scope>NUCLEOTIDE SEQUENCE [LARGE SCALE GENOMIC DNA]</scope>
    <source>
        <strain evidence="4 5">DSM 6307</strain>
    </source>
</reference>
<organism evidence="4 5">
    <name type="scientific">Sutcliffiella cohnii</name>
    <dbReference type="NCBI Taxonomy" id="33932"/>
    <lineage>
        <taxon>Bacteria</taxon>
        <taxon>Bacillati</taxon>
        <taxon>Bacillota</taxon>
        <taxon>Bacilli</taxon>
        <taxon>Bacillales</taxon>
        <taxon>Bacillaceae</taxon>
        <taxon>Sutcliffiella</taxon>
    </lineage>
</organism>
<evidence type="ECO:0000259" key="3">
    <source>
        <dbReference type="Pfam" id="PF01156"/>
    </source>
</evidence>
<dbReference type="PANTHER" id="PTHR12304">
    <property type="entry name" value="INOSINE-URIDINE PREFERRING NUCLEOSIDE HYDROLASE"/>
    <property type="match status" value="1"/>
</dbReference>
<dbReference type="STRING" id="1314751.GCA_001591425_00871"/>
<dbReference type="Gene3D" id="3.90.245.10">
    <property type="entry name" value="Ribonucleoside hydrolase-like"/>
    <property type="match status" value="1"/>
</dbReference>
<dbReference type="InterPro" id="IPR023186">
    <property type="entry name" value="IUNH"/>
</dbReference>
<keyword evidence="2" id="KW-0326">Glycosidase</keyword>
<dbReference type="GO" id="GO:0005829">
    <property type="term" value="C:cytosol"/>
    <property type="evidence" value="ECO:0007669"/>
    <property type="project" value="TreeGrafter"/>
</dbReference>
<evidence type="ECO:0000313" key="4">
    <source>
        <dbReference type="EMBL" id="AST91460.1"/>
    </source>
</evidence>
<dbReference type="InterPro" id="IPR036452">
    <property type="entry name" value="Ribo_hydro-like"/>
</dbReference>
<dbReference type="CDD" id="cd00455">
    <property type="entry name" value="nuc_hydro"/>
    <property type="match status" value="1"/>
</dbReference>
<sequence length="317" mass="34959">MERQKVLLFCDPGIDDSIAIMYALLNPALDVVGIVSGYGNVEQEQATQNTAFLISLANSGNIMIIGGAKGPLSGEYTPYYPEIHGEEGLGPIKPPETIVGELLNIDEVFKLIEKYGEELIIVDVGRATSLAIAFNLAGEEIMNTVPYFYIMGGAFFVPGNVTPAAEANFHGDPVAASLVLEKARNSVVFPLNVTNKAIVTPEIVNRIVATENNPFQPLLKAVFDYYFEAYQELVPGTMGSPIHDVVPLFALTNPDAFKYARRRVEIETKDGPFRGATIADFRPKPEEQPEELLDYIALEMDYNRFIEDFISVMTRKL</sequence>
<dbReference type="GO" id="GO:0006152">
    <property type="term" value="P:purine nucleoside catabolic process"/>
    <property type="evidence" value="ECO:0007669"/>
    <property type="project" value="TreeGrafter"/>
</dbReference>
<evidence type="ECO:0000256" key="2">
    <source>
        <dbReference type="ARBA" id="ARBA00023295"/>
    </source>
</evidence>
<dbReference type="KEGG" id="bcoh:BC6307_09290"/>
<name>A0A223KPN0_9BACI</name>
<feature type="domain" description="Inosine/uridine-preferring nucleoside hydrolase" evidence="3">
    <location>
        <begin position="6"/>
        <end position="306"/>
    </location>
</feature>
<dbReference type="SUPFAM" id="SSF53590">
    <property type="entry name" value="Nucleoside hydrolase"/>
    <property type="match status" value="1"/>
</dbReference>
<evidence type="ECO:0000313" key="5">
    <source>
        <dbReference type="Proteomes" id="UP000215224"/>
    </source>
</evidence>
<protein>
    <submittedName>
        <fullName evidence="4">Nucleoside hydrolase</fullName>
    </submittedName>
</protein>
<evidence type="ECO:0000256" key="1">
    <source>
        <dbReference type="ARBA" id="ARBA00022801"/>
    </source>
</evidence>
<accession>A0A223KPN0</accession>
<keyword evidence="1 4" id="KW-0378">Hydrolase</keyword>
<keyword evidence="5" id="KW-1185">Reference proteome</keyword>
<dbReference type="EMBL" id="CP018866">
    <property type="protein sequence ID" value="AST91460.1"/>
    <property type="molecule type" value="Genomic_DNA"/>
</dbReference>
<dbReference type="RefSeq" id="WP_066412606.1">
    <property type="nucleotide sequence ID" value="NZ_CP018866.1"/>
</dbReference>